<feature type="compositionally biased region" description="Polar residues" evidence="1">
    <location>
        <begin position="452"/>
        <end position="469"/>
    </location>
</feature>
<sequence length="709" mass="75442">MHSFAFISTFLPALVLAALPQNVTYPRHVLSAGHITSHSGSAIPKRTVTFDAPRGVFTGPVSICTQPIVTITTTVTDVCLDLAHGKPTLGSLAHGDSEHEIPEPSKSATYTWVDSSITITGVAPWPLITKTAIRSGLESTRFVTYDDWAETYSVSTATLKWGATSYSGIWINPAFTERHVADQTRTSTLVHFQTKTRVPAHTTVPKASATADGSSEGGIHPSETRLPEHPNIPASGANPSQIKPQVVDPGYYPWGEEHEDEHSDGEPGREKLDYYVDSGDEDEEENVDEYVDNDDTGLSLMNSYNGTQVLATATLKKPQQTHSSQITDHGTTTSSPTEQRKTSSRTPASKPRPTEPRPTKAHVSSSTHRTTGVYHTAVAYPSKNFTALTMLASSASTILSDTVLVHPMLPTNIPIEAVPTFRQGSGFSSATKTAKTTATTPKTTTVPSIPTSQTNTSSKQPASSTSYSQPKTILSEVLLSTAARQGLKSSSFAKSASNKSKATTSPSIPSEKIKTSSKQLASSTSHSHPESLITESPLPTPLQGSKSSSAAKSALTKPKATATPLIPSSKIKTSSSLSASSTSHSHSEPPVLDIPLPTLPYSKTYVAQFPLSSPTLSYKPVHHGHISVTSHPSQSSKATETDDLLFSPSSTVTAHPPLVSTSGTGEKSSKETVGQPKPTPGHLRPSIEYEKEFCDNHCQEPPKGLGKAM</sequence>
<organism evidence="3 4">
    <name type="scientific">Paraconiothyrium brasiliense</name>
    <dbReference type="NCBI Taxonomy" id="300254"/>
    <lineage>
        <taxon>Eukaryota</taxon>
        <taxon>Fungi</taxon>
        <taxon>Dikarya</taxon>
        <taxon>Ascomycota</taxon>
        <taxon>Pezizomycotina</taxon>
        <taxon>Dothideomycetes</taxon>
        <taxon>Pleosporomycetidae</taxon>
        <taxon>Pleosporales</taxon>
        <taxon>Massarineae</taxon>
        <taxon>Didymosphaeriaceae</taxon>
        <taxon>Paraconiothyrium</taxon>
    </lineage>
</organism>
<feature type="region of interest" description="Disordered" evidence="1">
    <location>
        <begin position="626"/>
        <end position="688"/>
    </location>
</feature>
<feature type="region of interest" description="Disordered" evidence="1">
    <location>
        <begin position="316"/>
        <end position="370"/>
    </location>
</feature>
<feature type="region of interest" description="Disordered" evidence="1">
    <location>
        <begin position="423"/>
        <end position="469"/>
    </location>
</feature>
<feature type="compositionally biased region" description="Polar residues" evidence="1">
    <location>
        <begin position="316"/>
        <end position="337"/>
    </location>
</feature>
<feature type="region of interest" description="Disordered" evidence="1">
    <location>
        <begin position="489"/>
        <end position="591"/>
    </location>
</feature>
<feature type="compositionally biased region" description="Polar residues" evidence="1">
    <location>
        <begin position="627"/>
        <end position="638"/>
    </location>
</feature>
<protein>
    <submittedName>
        <fullName evidence="3">Uncharacterized protein</fullName>
    </submittedName>
</protein>
<proteinExistence type="predicted"/>
<feature type="compositionally biased region" description="Low complexity" evidence="1">
    <location>
        <begin position="428"/>
        <end position="451"/>
    </location>
</feature>
<reference evidence="3 4" key="1">
    <citation type="submission" date="2024-02" db="EMBL/GenBank/DDBJ databases">
        <title>De novo assembly and annotation of 12 fungi associated with fruit tree decline syndrome in Ontario, Canada.</title>
        <authorList>
            <person name="Sulman M."/>
            <person name="Ellouze W."/>
            <person name="Ilyukhin E."/>
        </authorList>
    </citation>
    <scope>NUCLEOTIDE SEQUENCE [LARGE SCALE GENOMIC DNA]</scope>
    <source>
        <strain evidence="3 4">M42-189</strain>
    </source>
</reference>
<feature type="compositionally biased region" description="Polar residues" evidence="1">
    <location>
        <begin position="516"/>
        <end position="526"/>
    </location>
</feature>
<keyword evidence="2" id="KW-0732">Signal</keyword>
<feature type="compositionally biased region" description="Low complexity" evidence="1">
    <location>
        <begin position="545"/>
        <end position="584"/>
    </location>
</feature>
<keyword evidence="4" id="KW-1185">Reference proteome</keyword>
<feature type="signal peptide" evidence="2">
    <location>
        <begin position="1"/>
        <end position="17"/>
    </location>
</feature>
<feature type="region of interest" description="Disordered" evidence="1">
    <location>
        <begin position="196"/>
        <end position="274"/>
    </location>
</feature>
<evidence type="ECO:0000256" key="2">
    <source>
        <dbReference type="SAM" id="SignalP"/>
    </source>
</evidence>
<dbReference type="EMBL" id="JAKJXO020000003">
    <property type="protein sequence ID" value="KAL1607634.1"/>
    <property type="molecule type" value="Genomic_DNA"/>
</dbReference>
<gene>
    <name evidence="3" type="ORF">SLS60_002568</name>
</gene>
<feature type="compositionally biased region" description="Polar residues" evidence="1">
    <location>
        <begin position="647"/>
        <end position="666"/>
    </location>
</feature>
<feature type="compositionally biased region" description="Low complexity" evidence="1">
    <location>
        <begin position="489"/>
        <end position="507"/>
    </location>
</feature>
<evidence type="ECO:0000313" key="4">
    <source>
        <dbReference type="Proteomes" id="UP001521785"/>
    </source>
</evidence>
<feature type="chain" id="PRO_5046656070" evidence="2">
    <location>
        <begin position="18"/>
        <end position="709"/>
    </location>
</feature>
<evidence type="ECO:0000313" key="3">
    <source>
        <dbReference type="EMBL" id="KAL1607634.1"/>
    </source>
</evidence>
<comment type="caution">
    <text evidence="3">The sequence shown here is derived from an EMBL/GenBank/DDBJ whole genome shotgun (WGS) entry which is preliminary data.</text>
</comment>
<name>A0ABR3RU56_9PLEO</name>
<evidence type="ECO:0000256" key="1">
    <source>
        <dbReference type="SAM" id="MobiDB-lite"/>
    </source>
</evidence>
<accession>A0ABR3RU56</accession>
<feature type="compositionally biased region" description="Basic and acidic residues" evidence="1">
    <location>
        <begin position="260"/>
        <end position="274"/>
    </location>
</feature>
<dbReference type="Proteomes" id="UP001521785">
    <property type="component" value="Unassembled WGS sequence"/>
</dbReference>